<accession>A0AAD7BGX6</accession>
<evidence type="ECO:0000313" key="2">
    <source>
        <dbReference type="Proteomes" id="UP001221142"/>
    </source>
</evidence>
<gene>
    <name evidence="1" type="ORF">FB45DRAFT_753976</name>
</gene>
<sequence>MNAFFSFTTFRRCYSQKAPKPKSPILHRLDPTRLRSSDHLDISSLTQSRLFVLREILRDDDYEDRYTPVVFRYFKEKGVQHNFPPRTAGFFYYHRPPSLPFTAGAIRFRVAAVNPTTFSQGNDLLGPDGSPWEVSLPRLARSRPLIRQMLLRERLVTLAQLKQCGTLMPHANSRPPRVLLQHFDQPFPVSFTGQHYIQIVSGGKTYRSDIRVFHEQRKGSNRYVYPYTGRALLRYELSTLPQHQTTPTVVLRIVKIIEPPRPTIPGYDGHLPIPIEGELVQRAGRGHVVERHPWCRKLTSTPLRLLLKEEEDRKGS</sequence>
<proteinExistence type="predicted"/>
<dbReference type="AlphaFoldDB" id="A0AAD7BGX6"/>
<reference evidence="1" key="1">
    <citation type="submission" date="2023-03" db="EMBL/GenBank/DDBJ databases">
        <title>Massive genome expansion in bonnet fungi (Mycena s.s.) driven by repeated elements and novel gene families across ecological guilds.</title>
        <authorList>
            <consortium name="Lawrence Berkeley National Laboratory"/>
            <person name="Harder C.B."/>
            <person name="Miyauchi S."/>
            <person name="Viragh M."/>
            <person name="Kuo A."/>
            <person name="Thoen E."/>
            <person name="Andreopoulos B."/>
            <person name="Lu D."/>
            <person name="Skrede I."/>
            <person name="Drula E."/>
            <person name="Henrissat B."/>
            <person name="Morin E."/>
            <person name="Kohler A."/>
            <person name="Barry K."/>
            <person name="LaButti K."/>
            <person name="Morin E."/>
            <person name="Salamov A."/>
            <person name="Lipzen A."/>
            <person name="Mereny Z."/>
            <person name="Hegedus B."/>
            <person name="Baldrian P."/>
            <person name="Stursova M."/>
            <person name="Weitz H."/>
            <person name="Taylor A."/>
            <person name="Grigoriev I.V."/>
            <person name="Nagy L.G."/>
            <person name="Martin F."/>
            <person name="Kauserud H."/>
        </authorList>
    </citation>
    <scope>NUCLEOTIDE SEQUENCE</scope>
    <source>
        <strain evidence="1">9284</strain>
    </source>
</reference>
<dbReference type="Proteomes" id="UP001221142">
    <property type="component" value="Unassembled WGS sequence"/>
</dbReference>
<comment type="caution">
    <text evidence="1">The sequence shown here is derived from an EMBL/GenBank/DDBJ whole genome shotgun (WGS) entry which is preliminary data.</text>
</comment>
<dbReference type="EMBL" id="JARKIF010000016">
    <property type="protein sequence ID" value="KAJ7620965.1"/>
    <property type="molecule type" value="Genomic_DNA"/>
</dbReference>
<organism evidence="1 2">
    <name type="scientific">Roridomyces roridus</name>
    <dbReference type="NCBI Taxonomy" id="1738132"/>
    <lineage>
        <taxon>Eukaryota</taxon>
        <taxon>Fungi</taxon>
        <taxon>Dikarya</taxon>
        <taxon>Basidiomycota</taxon>
        <taxon>Agaricomycotina</taxon>
        <taxon>Agaricomycetes</taxon>
        <taxon>Agaricomycetidae</taxon>
        <taxon>Agaricales</taxon>
        <taxon>Marasmiineae</taxon>
        <taxon>Mycenaceae</taxon>
        <taxon>Roridomyces</taxon>
    </lineage>
</organism>
<name>A0AAD7BGX6_9AGAR</name>
<keyword evidence="2" id="KW-1185">Reference proteome</keyword>
<evidence type="ECO:0000313" key="1">
    <source>
        <dbReference type="EMBL" id="KAJ7620965.1"/>
    </source>
</evidence>
<protein>
    <submittedName>
        <fullName evidence="1">Uncharacterized protein</fullName>
    </submittedName>
</protein>